<gene>
    <name evidence="1" type="ORF">BV25DRAFT_1164886</name>
</gene>
<keyword evidence="2" id="KW-1185">Reference proteome</keyword>
<reference evidence="1" key="2">
    <citation type="journal article" date="2022" name="New Phytol.">
        <title>Evolutionary transition to the ectomycorrhizal habit in the genomes of a hyperdiverse lineage of mushroom-forming fungi.</title>
        <authorList>
            <person name="Looney B."/>
            <person name="Miyauchi S."/>
            <person name="Morin E."/>
            <person name="Drula E."/>
            <person name="Courty P.E."/>
            <person name="Kohler A."/>
            <person name="Kuo A."/>
            <person name="LaButti K."/>
            <person name="Pangilinan J."/>
            <person name="Lipzen A."/>
            <person name="Riley R."/>
            <person name="Andreopoulos W."/>
            <person name="He G."/>
            <person name="Johnson J."/>
            <person name="Nolan M."/>
            <person name="Tritt A."/>
            <person name="Barry K.W."/>
            <person name="Grigoriev I.V."/>
            <person name="Nagy L.G."/>
            <person name="Hibbett D."/>
            <person name="Henrissat B."/>
            <person name="Matheny P.B."/>
            <person name="Labbe J."/>
            <person name="Martin F.M."/>
        </authorList>
    </citation>
    <scope>NUCLEOTIDE SEQUENCE</scope>
    <source>
        <strain evidence="1">HHB10654</strain>
    </source>
</reference>
<sequence length="402" mass="43650">MLPLEEVIHLDHVDEGAPVSYDGDRTTVGEDQLDSLPGQPRALETPNHSQDKEPWGGVHDHLSWSPDGDDESHSGRFRAGCPLDTNWCRWAADAPTDAVHSPNHGDSMWNVGNDFDIWGESPRYASPSATPSFPTTIASLFDVTSRFSTPDLNDIPRPYAPPPGRNICGSEDLAATPPIPSFTPTVPESSIVQAQATSPAVAVDGEVSGSQPESPVVIHEVRRKTRGGKTPKASRKTTTVHRMSMSTTQSPAAAEPAGRQRRMRRAAAEQALEKITLSSNVEDHLADLPVALRGLGGSGESLPGPSSSSNPGSSSHARLKKAGPKRDQGSKWVCKDCKEAFTRRYDMKRHMTSSSSHQAKRYLCRACSFTFTRSDALKRHAFQQHGLHIPHPPLTLPLHGRL</sequence>
<reference evidence="1" key="1">
    <citation type="submission" date="2021-03" db="EMBL/GenBank/DDBJ databases">
        <authorList>
            <consortium name="DOE Joint Genome Institute"/>
            <person name="Ahrendt S."/>
            <person name="Looney B.P."/>
            <person name="Miyauchi S."/>
            <person name="Morin E."/>
            <person name="Drula E."/>
            <person name="Courty P.E."/>
            <person name="Chicoki N."/>
            <person name="Fauchery L."/>
            <person name="Kohler A."/>
            <person name="Kuo A."/>
            <person name="Labutti K."/>
            <person name="Pangilinan J."/>
            <person name="Lipzen A."/>
            <person name="Riley R."/>
            <person name="Andreopoulos W."/>
            <person name="He G."/>
            <person name="Johnson J."/>
            <person name="Barry K.W."/>
            <person name="Grigoriev I.V."/>
            <person name="Nagy L."/>
            <person name="Hibbett D."/>
            <person name="Henrissat B."/>
            <person name="Matheny P.B."/>
            <person name="Labbe J."/>
            <person name="Martin F."/>
        </authorList>
    </citation>
    <scope>NUCLEOTIDE SEQUENCE</scope>
    <source>
        <strain evidence="1">HHB10654</strain>
    </source>
</reference>
<dbReference type="EMBL" id="MU277229">
    <property type="protein sequence ID" value="KAI0059055.1"/>
    <property type="molecule type" value="Genomic_DNA"/>
</dbReference>
<organism evidence="1 2">
    <name type="scientific">Artomyces pyxidatus</name>
    <dbReference type="NCBI Taxonomy" id="48021"/>
    <lineage>
        <taxon>Eukaryota</taxon>
        <taxon>Fungi</taxon>
        <taxon>Dikarya</taxon>
        <taxon>Basidiomycota</taxon>
        <taxon>Agaricomycotina</taxon>
        <taxon>Agaricomycetes</taxon>
        <taxon>Russulales</taxon>
        <taxon>Auriscalpiaceae</taxon>
        <taxon>Artomyces</taxon>
    </lineage>
</organism>
<evidence type="ECO:0000313" key="2">
    <source>
        <dbReference type="Proteomes" id="UP000814140"/>
    </source>
</evidence>
<proteinExistence type="predicted"/>
<evidence type="ECO:0000313" key="1">
    <source>
        <dbReference type="EMBL" id="KAI0059055.1"/>
    </source>
</evidence>
<name>A0ACB8SSW7_9AGAM</name>
<comment type="caution">
    <text evidence="1">The sequence shown here is derived from an EMBL/GenBank/DDBJ whole genome shotgun (WGS) entry which is preliminary data.</text>
</comment>
<dbReference type="Proteomes" id="UP000814140">
    <property type="component" value="Unassembled WGS sequence"/>
</dbReference>
<protein>
    <submittedName>
        <fullName evidence="1">Uncharacterized protein</fullName>
    </submittedName>
</protein>
<accession>A0ACB8SSW7</accession>